<organism evidence="1 2">
    <name type="scientific">Methylorubrum populi</name>
    <dbReference type="NCBI Taxonomy" id="223967"/>
    <lineage>
        <taxon>Bacteria</taxon>
        <taxon>Pseudomonadati</taxon>
        <taxon>Pseudomonadota</taxon>
        <taxon>Alphaproteobacteria</taxon>
        <taxon>Hyphomicrobiales</taxon>
        <taxon>Methylobacteriaceae</taxon>
        <taxon>Methylorubrum</taxon>
    </lineage>
</organism>
<dbReference type="InterPro" id="IPR021698">
    <property type="entry name" value="DUF3280"/>
</dbReference>
<dbReference type="EMBL" id="AP014809">
    <property type="protein sequence ID" value="BAU93880.1"/>
    <property type="molecule type" value="Genomic_DNA"/>
</dbReference>
<name>A0A160PNZ5_9HYPH</name>
<dbReference type="Proteomes" id="UP000218288">
    <property type="component" value="Chromosome"/>
</dbReference>
<sequence>MDMNCLGPRCLLAAFAFVGGLGLFGGGAQAEPEKVAVFDFQFAKGAPTEPSQAEHERLKRTSETLRALMADSGRYTLVSTEPVRDEVAKSADLRACNGCAEDFARRLGAQTAVTGEVQKVSNLILNINVYVKPLADGVPERAYSVDLRGNTDESFDRGIRYLVKNRLLEAR</sequence>
<accession>A0A160PNZ5</accession>
<dbReference type="AlphaFoldDB" id="A0A160PNZ5"/>
<dbReference type="Pfam" id="PF11684">
    <property type="entry name" value="DUF3280"/>
    <property type="match status" value="1"/>
</dbReference>
<evidence type="ECO:0008006" key="3">
    <source>
        <dbReference type="Google" id="ProtNLM"/>
    </source>
</evidence>
<proteinExistence type="predicted"/>
<gene>
    <name evidence="1" type="ORF">MPPM_5275</name>
</gene>
<evidence type="ECO:0000313" key="2">
    <source>
        <dbReference type="Proteomes" id="UP000218288"/>
    </source>
</evidence>
<reference evidence="1 2" key="1">
    <citation type="journal article" date="2016" name="Genome Announc.">
        <title>Complete Genome Sequence of Methylobacterium populi P-1M, Isolated from Pink-Pigmented Household Biofilm.</title>
        <authorList>
            <person name="Morohoshi T."/>
            <person name="Ikeda T."/>
        </authorList>
    </citation>
    <scope>NUCLEOTIDE SEQUENCE [LARGE SCALE GENOMIC DNA]</scope>
    <source>
        <strain evidence="1 2">P-1M</strain>
    </source>
</reference>
<evidence type="ECO:0000313" key="1">
    <source>
        <dbReference type="EMBL" id="BAU93880.1"/>
    </source>
</evidence>
<protein>
    <recommendedName>
        <fullName evidence="3">DUF2380 domain-containing protein</fullName>
    </recommendedName>
</protein>